<reference evidence="3 4" key="1">
    <citation type="submission" date="2020-10" db="EMBL/GenBank/DDBJ databases">
        <title>The Coptis chinensis genome and diversification of protoberbering-type alkaloids.</title>
        <authorList>
            <person name="Wang B."/>
            <person name="Shu S."/>
            <person name="Song C."/>
            <person name="Liu Y."/>
        </authorList>
    </citation>
    <scope>NUCLEOTIDE SEQUENCE [LARGE SCALE GENOMIC DNA]</scope>
    <source>
        <strain evidence="3">HL-2020</strain>
        <tissue evidence="3">Leaf</tissue>
    </source>
</reference>
<dbReference type="EMBL" id="JADFTS010000009">
    <property type="protein sequence ID" value="KAF9590629.1"/>
    <property type="molecule type" value="Genomic_DNA"/>
</dbReference>
<name>A0A835H1K7_9MAGN</name>
<dbReference type="InterPro" id="IPR036397">
    <property type="entry name" value="RNaseH_sf"/>
</dbReference>
<dbReference type="InterPro" id="IPR044730">
    <property type="entry name" value="RNase_H-like_dom_plant"/>
</dbReference>
<gene>
    <name evidence="3" type="ORF">IFM89_035947</name>
</gene>
<dbReference type="Pfam" id="PF13456">
    <property type="entry name" value="RVT_3"/>
    <property type="match status" value="1"/>
</dbReference>
<dbReference type="CDD" id="cd06222">
    <property type="entry name" value="RNase_H_like"/>
    <property type="match status" value="1"/>
</dbReference>
<dbReference type="GO" id="GO:0003676">
    <property type="term" value="F:nucleic acid binding"/>
    <property type="evidence" value="ECO:0007669"/>
    <property type="project" value="InterPro"/>
</dbReference>
<dbReference type="InterPro" id="IPR012337">
    <property type="entry name" value="RNaseH-like_sf"/>
</dbReference>
<keyword evidence="4" id="KW-1185">Reference proteome</keyword>
<dbReference type="AlphaFoldDB" id="A0A835H1K7"/>
<dbReference type="InterPro" id="IPR016965">
    <property type="entry name" value="Pase_PHOSPHO-typ"/>
</dbReference>
<organism evidence="3 4">
    <name type="scientific">Coptis chinensis</name>
    <dbReference type="NCBI Taxonomy" id="261450"/>
    <lineage>
        <taxon>Eukaryota</taxon>
        <taxon>Viridiplantae</taxon>
        <taxon>Streptophyta</taxon>
        <taxon>Embryophyta</taxon>
        <taxon>Tracheophyta</taxon>
        <taxon>Spermatophyta</taxon>
        <taxon>Magnoliopsida</taxon>
        <taxon>Ranunculales</taxon>
        <taxon>Ranunculaceae</taxon>
        <taxon>Coptidoideae</taxon>
        <taxon>Coptis</taxon>
    </lineage>
</organism>
<dbReference type="PANTHER" id="PTHR20889">
    <property type="entry name" value="PHOSPHATASE, ORPHAN 1, 2"/>
    <property type="match status" value="1"/>
</dbReference>
<dbReference type="PROSITE" id="PS51257">
    <property type="entry name" value="PROKAR_LIPOPROTEIN"/>
    <property type="match status" value="1"/>
</dbReference>
<proteinExistence type="predicted"/>
<dbReference type="GO" id="GO:0016791">
    <property type="term" value="F:phosphatase activity"/>
    <property type="evidence" value="ECO:0007669"/>
    <property type="project" value="InterPro"/>
</dbReference>
<sequence>MVSRIGGIVRDSDGKVLLAYTGAGGCRSVLYQELKAIWAGLQGCKAIQQLKVEVASDLLRAVKIIRHQEIVPWHCANITAAIDQLIRQFVSVNVIHVHWEANRVADHLASLAIDHELEYDPTSSWSAEQFPSWRVAEVNINTDGSARLNAGPAGVAGVHRDDTGPIKSTHRRQQSLDLAEHGGFRSSRQPVEIIIQKNLGLEIPLPGDGDDKALGAGACRRVEMVEFGSPISILLSWADIPSMRPTTEANLDSSLTTVSFSAAAMDKALIPNDKNLDMKNRRLEDKWKIRIEKRDRMMKELHSLGRTIEEIAEVLKRVSLYPKIISAIKSAHVLGCDLRIVSDANHFFIETILKHHGLIDCFSEINTNIIHALSTKKEGLGSYLTIILSPLPMVVIFTLPICARYLNCDP</sequence>
<dbReference type="Proteomes" id="UP000631114">
    <property type="component" value="Unassembled WGS sequence"/>
</dbReference>
<dbReference type="SUPFAM" id="SSF56784">
    <property type="entry name" value="HAD-like"/>
    <property type="match status" value="1"/>
</dbReference>
<evidence type="ECO:0000313" key="3">
    <source>
        <dbReference type="EMBL" id="KAF9590629.1"/>
    </source>
</evidence>
<dbReference type="Pfam" id="PF06888">
    <property type="entry name" value="Put_Phosphatase"/>
    <property type="match status" value="1"/>
</dbReference>
<keyword evidence="1" id="KW-0472">Membrane</keyword>
<dbReference type="Gene3D" id="3.30.420.10">
    <property type="entry name" value="Ribonuclease H-like superfamily/Ribonuclease H"/>
    <property type="match status" value="1"/>
</dbReference>
<feature type="domain" description="RNase H type-1" evidence="2">
    <location>
        <begin position="3"/>
        <end position="111"/>
    </location>
</feature>
<dbReference type="Gene3D" id="3.40.50.1000">
    <property type="entry name" value="HAD superfamily/HAD-like"/>
    <property type="match status" value="1"/>
</dbReference>
<evidence type="ECO:0000256" key="1">
    <source>
        <dbReference type="SAM" id="Phobius"/>
    </source>
</evidence>
<dbReference type="PANTHER" id="PTHR20889:SF12">
    <property type="entry name" value="LP01149P"/>
    <property type="match status" value="1"/>
</dbReference>
<evidence type="ECO:0000313" key="4">
    <source>
        <dbReference type="Proteomes" id="UP000631114"/>
    </source>
</evidence>
<protein>
    <recommendedName>
        <fullName evidence="2">RNase H type-1 domain-containing protein</fullName>
    </recommendedName>
</protein>
<feature type="transmembrane region" description="Helical" evidence="1">
    <location>
        <begin position="383"/>
        <end position="406"/>
    </location>
</feature>
<dbReference type="InterPro" id="IPR023214">
    <property type="entry name" value="HAD_sf"/>
</dbReference>
<keyword evidence="1" id="KW-0812">Transmembrane</keyword>
<evidence type="ECO:0000259" key="2">
    <source>
        <dbReference type="Pfam" id="PF13456"/>
    </source>
</evidence>
<dbReference type="InterPro" id="IPR036412">
    <property type="entry name" value="HAD-like_sf"/>
</dbReference>
<dbReference type="SUPFAM" id="SSF53098">
    <property type="entry name" value="Ribonuclease H-like"/>
    <property type="match status" value="1"/>
</dbReference>
<keyword evidence="1" id="KW-1133">Transmembrane helix</keyword>
<accession>A0A835H1K7</accession>
<dbReference type="OrthoDB" id="1906820at2759"/>
<comment type="caution">
    <text evidence="3">The sequence shown here is derived from an EMBL/GenBank/DDBJ whole genome shotgun (WGS) entry which is preliminary data.</text>
</comment>
<dbReference type="GO" id="GO:0004523">
    <property type="term" value="F:RNA-DNA hybrid ribonuclease activity"/>
    <property type="evidence" value="ECO:0007669"/>
    <property type="project" value="InterPro"/>
</dbReference>
<dbReference type="InterPro" id="IPR002156">
    <property type="entry name" value="RNaseH_domain"/>
</dbReference>